<proteinExistence type="predicted"/>
<dbReference type="InterPro" id="IPR027417">
    <property type="entry name" value="P-loop_NTPase"/>
</dbReference>
<reference evidence="2 3" key="1">
    <citation type="submission" date="2018-03" db="EMBL/GenBank/DDBJ databases">
        <title>Genomic Encyclopedia of Archaeal and Bacterial Type Strains, Phase II (KMG-II): from individual species to whole genera.</title>
        <authorList>
            <person name="Goeker M."/>
        </authorList>
    </citation>
    <scope>NUCLEOTIDE SEQUENCE [LARGE SCALE GENOMIC DNA]</scope>
    <source>
        <strain evidence="2 3">DSM 25328</strain>
    </source>
</reference>
<dbReference type="SUPFAM" id="SSF52540">
    <property type="entry name" value="P-loop containing nucleoside triphosphate hydrolases"/>
    <property type="match status" value="1"/>
</dbReference>
<name>A0A2T1A216_TRISK</name>
<evidence type="ECO:0000313" key="3">
    <source>
        <dbReference type="Proteomes" id="UP000237718"/>
    </source>
</evidence>
<dbReference type="EMBL" id="PVUF01000032">
    <property type="protein sequence ID" value="PRZ42645.1"/>
    <property type="molecule type" value="Genomic_DNA"/>
</dbReference>
<feature type="region of interest" description="Disordered" evidence="1">
    <location>
        <begin position="146"/>
        <end position="200"/>
    </location>
</feature>
<gene>
    <name evidence="2" type="ORF">CLV89_1324</name>
</gene>
<comment type="caution">
    <text evidence="2">The sequence shown here is derived from an EMBL/GenBank/DDBJ whole genome shotgun (WGS) entry which is preliminary data.</text>
</comment>
<dbReference type="Proteomes" id="UP000237718">
    <property type="component" value="Unassembled WGS sequence"/>
</dbReference>
<accession>A0A2T1A216</accession>
<protein>
    <submittedName>
        <fullName evidence="2">Uncharacterized protein</fullName>
    </submittedName>
</protein>
<sequence>MSCSVPIAHIPINDRRRPLLALVSPEAEPYANAQERSVMYVATTRAQRTLTIPTSEARPSAFVKELLKDPVYNIASPREAQERAHLRAMRGAPAVHGRRRWPSRYRCDHIKHSSFICSGPSPTFGRCSRGHDLNPISPGERLTITPLPSAAGIPRSDARRPRFSAPASGHCTIPQSRPSSGRHRAAVASPAAAVRHCSPV</sequence>
<evidence type="ECO:0000256" key="1">
    <source>
        <dbReference type="SAM" id="MobiDB-lite"/>
    </source>
</evidence>
<evidence type="ECO:0000313" key="2">
    <source>
        <dbReference type="EMBL" id="PRZ42645.1"/>
    </source>
</evidence>
<dbReference type="AlphaFoldDB" id="A0A2T1A216"/>
<organism evidence="2 3">
    <name type="scientific">Tritonibacter scottomollicae</name>
    <name type="common">Epibacterium scottomollicae</name>
    <dbReference type="NCBI Taxonomy" id="483013"/>
    <lineage>
        <taxon>Bacteria</taxon>
        <taxon>Pseudomonadati</taxon>
        <taxon>Pseudomonadota</taxon>
        <taxon>Alphaproteobacteria</taxon>
        <taxon>Rhodobacterales</taxon>
        <taxon>Paracoccaceae</taxon>
        <taxon>Tritonibacter</taxon>
    </lineage>
</organism>
<dbReference type="Gene3D" id="3.30.160.800">
    <property type="match status" value="1"/>
</dbReference>